<evidence type="ECO:0000256" key="1">
    <source>
        <dbReference type="ARBA" id="ARBA00004245"/>
    </source>
</evidence>
<dbReference type="SUPFAM" id="SSF103657">
    <property type="entry name" value="BAR/IMD domain-like"/>
    <property type="match status" value="1"/>
</dbReference>
<dbReference type="PRINTS" id="PR00452">
    <property type="entry name" value="SH3DOMAIN"/>
</dbReference>
<dbReference type="PANTHER" id="PTHR23065">
    <property type="entry name" value="PROLINE-SERINE-THREONINE PHOSPHATASE INTERACTING PROTEIN 1"/>
    <property type="match status" value="1"/>
</dbReference>
<feature type="compositionally biased region" description="Basic and acidic residues" evidence="7">
    <location>
        <begin position="166"/>
        <end position="179"/>
    </location>
</feature>
<proteinExistence type="predicted"/>
<accession>A0A8J1UFW5</accession>
<evidence type="ECO:0000256" key="7">
    <source>
        <dbReference type="SAM" id="MobiDB-lite"/>
    </source>
</evidence>
<keyword evidence="3" id="KW-0963">Cytoplasm</keyword>
<evidence type="ECO:0000313" key="8">
    <source>
        <dbReference type="EMBL" id="CAH1789061.1"/>
    </source>
</evidence>
<dbReference type="EMBL" id="CAIIXF020000007">
    <property type="protein sequence ID" value="CAH1789061.1"/>
    <property type="molecule type" value="Genomic_DNA"/>
</dbReference>
<keyword evidence="6" id="KW-0206">Cytoskeleton</keyword>
<reference evidence="8" key="1">
    <citation type="submission" date="2022-03" db="EMBL/GenBank/DDBJ databases">
        <authorList>
            <person name="Martin C."/>
        </authorList>
    </citation>
    <scope>NUCLEOTIDE SEQUENCE</scope>
</reference>
<dbReference type="OrthoDB" id="28357at2759"/>
<dbReference type="InterPro" id="IPR027267">
    <property type="entry name" value="AH/BAR_dom_sf"/>
</dbReference>
<organism evidence="8 9">
    <name type="scientific">Owenia fusiformis</name>
    <name type="common">Polychaete worm</name>
    <dbReference type="NCBI Taxonomy" id="6347"/>
    <lineage>
        <taxon>Eukaryota</taxon>
        <taxon>Metazoa</taxon>
        <taxon>Spiralia</taxon>
        <taxon>Lophotrochozoa</taxon>
        <taxon>Annelida</taxon>
        <taxon>Polychaeta</taxon>
        <taxon>Sedentaria</taxon>
        <taxon>Canalipalpata</taxon>
        <taxon>Sabellida</taxon>
        <taxon>Oweniida</taxon>
        <taxon>Oweniidae</taxon>
        <taxon>Owenia</taxon>
    </lineage>
</organism>
<dbReference type="FunFam" id="2.30.30.40:FF:000072">
    <property type="entry name" value="Unconventional Myosin IB"/>
    <property type="match status" value="1"/>
</dbReference>
<dbReference type="InterPro" id="IPR001060">
    <property type="entry name" value="FCH_dom"/>
</dbReference>
<dbReference type="InterPro" id="IPR001452">
    <property type="entry name" value="SH3_domain"/>
</dbReference>
<evidence type="ECO:0000256" key="3">
    <source>
        <dbReference type="ARBA" id="ARBA00022490"/>
    </source>
</evidence>
<dbReference type="Pfam" id="PF25610">
    <property type="entry name" value="HR1_TOCA"/>
    <property type="match status" value="1"/>
</dbReference>
<evidence type="ECO:0000256" key="5">
    <source>
        <dbReference type="ARBA" id="ARBA00023054"/>
    </source>
</evidence>
<dbReference type="SUPFAM" id="SSF50044">
    <property type="entry name" value="SH3-domain"/>
    <property type="match status" value="1"/>
</dbReference>
<dbReference type="PANTHER" id="PTHR23065:SF7">
    <property type="entry name" value="NOSTRIN, ISOFORM H"/>
    <property type="match status" value="1"/>
</dbReference>
<dbReference type="SMART" id="SM00326">
    <property type="entry name" value="SH3"/>
    <property type="match status" value="1"/>
</dbReference>
<gene>
    <name evidence="8" type="ORF">OFUS_LOCUS14486</name>
</gene>
<comment type="caution">
    <text evidence="8">The sequence shown here is derived from an EMBL/GenBank/DDBJ whole genome shotgun (WGS) entry which is preliminary data.</text>
</comment>
<dbReference type="GO" id="GO:0005737">
    <property type="term" value="C:cytoplasm"/>
    <property type="evidence" value="ECO:0007669"/>
    <property type="project" value="TreeGrafter"/>
</dbReference>
<dbReference type="InterPro" id="IPR031160">
    <property type="entry name" value="F_BAR_dom"/>
</dbReference>
<dbReference type="Proteomes" id="UP000749559">
    <property type="component" value="Unassembled WGS sequence"/>
</dbReference>
<protein>
    <submittedName>
        <fullName evidence="8">Uncharacterized protein</fullName>
    </submittedName>
</protein>
<name>A0A8J1UFW5_OWEFU</name>
<evidence type="ECO:0000256" key="6">
    <source>
        <dbReference type="ARBA" id="ARBA00023212"/>
    </source>
</evidence>
<dbReference type="CDD" id="cd11823">
    <property type="entry name" value="SH3_Nostrin"/>
    <property type="match status" value="1"/>
</dbReference>
<comment type="subcellular location">
    <subcellularLocation>
        <location evidence="1">Cytoplasm</location>
        <location evidence="1">Cytoskeleton</location>
    </subcellularLocation>
</comment>
<evidence type="ECO:0000256" key="4">
    <source>
        <dbReference type="ARBA" id="ARBA00022553"/>
    </source>
</evidence>
<evidence type="ECO:0000313" key="9">
    <source>
        <dbReference type="Proteomes" id="UP000749559"/>
    </source>
</evidence>
<dbReference type="PROSITE" id="PS50002">
    <property type="entry name" value="SH3"/>
    <property type="match status" value="1"/>
</dbReference>
<feature type="region of interest" description="Disordered" evidence="7">
    <location>
        <begin position="153"/>
        <end position="189"/>
    </location>
</feature>
<dbReference type="GO" id="GO:0043226">
    <property type="term" value="C:organelle"/>
    <property type="evidence" value="ECO:0007669"/>
    <property type="project" value="UniProtKB-ARBA"/>
</dbReference>
<keyword evidence="4" id="KW-0597">Phosphoprotein</keyword>
<dbReference type="GO" id="GO:0005886">
    <property type="term" value="C:plasma membrane"/>
    <property type="evidence" value="ECO:0007669"/>
    <property type="project" value="TreeGrafter"/>
</dbReference>
<evidence type="ECO:0000256" key="2">
    <source>
        <dbReference type="ARBA" id="ARBA00022443"/>
    </source>
</evidence>
<keyword evidence="9" id="KW-1185">Reference proteome</keyword>
<dbReference type="Gene3D" id="1.20.1270.60">
    <property type="entry name" value="Arfaptin homology (AH) domain/BAR domain"/>
    <property type="match status" value="1"/>
</dbReference>
<dbReference type="PRINTS" id="PR00499">
    <property type="entry name" value="P67PHOX"/>
</dbReference>
<keyword evidence="2" id="KW-0728">SH3 domain</keyword>
<dbReference type="SMART" id="SM00055">
    <property type="entry name" value="FCH"/>
    <property type="match status" value="1"/>
</dbReference>
<dbReference type="InterPro" id="IPR036028">
    <property type="entry name" value="SH3-like_dom_sf"/>
</dbReference>
<dbReference type="Gene3D" id="2.30.30.40">
    <property type="entry name" value="SH3 Domains"/>
    <property type="match status" value="1"/>
</dbReference>
<keyword evidence="5" id="KW-0175">Coiled coil</keyword>
<dbReference type="Gene3D" id="6.10.140.470">
    <property type="match status" value="1"/>
</dbReference>
<dbReference type="Pfam" id="PF14604">
    <property type="entry name" value="SH3_9"/>
    <property type="match status" value="1"/>
</dbReference>
<dbReference type="InterPro" id="IPR035656">
    <property type="entry name" value="Nostrin_SH3"/>
</dbReference>
<dbReference type="Pfam" id="PF00611">
    <property type="entry name" value="FCH"/>
    <property type="match status" value="1"/>
</dbReference>
<dbReference type="PROSITE" id="PS51741">
    <property type="entry name" value="F_BAR"/>
    <property type="match status" value="1"/>
</dbReference>
<dbReference type="AlphaFoldDB" id="A0A8J1UFW5"/>
<dbReference type="InterPro" id="IPR057870">
    <property type="entry name" value="HR1_TOCA"/>
</dbReference>
<sequence length="541" mass="61713">MNNNMAMFRDSFWGLNGFEELRKYIKQGNEFCKEVSTLMLERSELEMHYGKVLNKLAGKLSKSATNCIGTLASAWSAVAVEMQEEAELHKNLGQMLSEEVYKPLKVLAENQHKARKPVESMVNKALQSLTDRRSEEQKAKKLAFSSAKEREKLSEQLAQARAGKGKSTEKDISKPDKTKKLQKRVNTSDELLRKTDRDYHNVAIKAEGSREDWETAVYKASIQMQMLEETRINEMHKQLQKIYSCIAPLAPRQVQSCERLNEAVICVDLNADLRTIVDQKGTGPNQPNQHLLECYAEDFANSMDVERRRDLLQSYMLYLTQSIEVEEKGREGVEKLMDVYRNKPGFADQETQDDTQHRLVHLNSMLSFLRGSQYKISCALAHLNGKPKPDHQYSQYIEKTRDKQGLSQSILKLPISLLWQTFPNDDYRGAADGGQPDPQYDARTQSVVSGISVWSADDDEFETYEGDDAAFKPPEYNSIQNSPEGRCEAIYEYTAGQQDELTIKPGDVINVYQKQQDDWWQGELNGKVGLFPATYVQMIPS</sequence>